<dbReference type="AlphaFoldDB" id="A0ABD2BBH6"/>
<proteinExistence type="predicted"/>
<evidence type="ECO:0000313" key="2">
    <source>
        <dbReference type="Proteomes" id="UP001607303"/>
    </source>
</evidence>
<dbReference type="Proteomes" id="UP001607303">
    <property type="component" value="Unassembled WGS sequence"/>
</dbReference>
<organism evidence="1 2">
    <name type="scientific">Vespula maculifrons</name>
    <name type="common">Eastern yellow jacket</name>
    <name type="synonym">Wasp</name>
    <dbReference type="NCBI Taxonomy" id="7453"/>
    <lineage>
        <taxon>Eukaryota</taxon>
        <taxon>Metazoa</taxon>
        <taxon>Ecdysozoa</taxon>
        <taxon>Arthropoda</taxon>
        <taxon>Hexapoda</taxon>
        <taxon>Insecta</taxon>
        <taxon>Pterygota</taxon>
        <taxon>Neoptera</taxon>
        <taxon>Endopterygota</taxon>
        <taxon>Hymenoptera</taxon>
        <taxon>Apocrita</taxon>
        <taxon>Aculeata</taxon>
        <taxon>Vespoidea</taxon>
        <taxon>Vespidae</taxon>
        <taxon>Vespinae</taxon>
        <taxon>Vespula</taxon>
    </lineage>
</organism>
<protein>
    <submittedName>
        <fullName evidence="1">Uncharacterized protein</fullName>
    </submittedName>
</protein>
<evidence type="ECO:0000313" key="1">
    <source>
        <dbReference type="EMBL" id="KAL2730091.1"/>
    </source>
</evidence>
<dbReference type="EMBL" id="JAYRBN010000091">
    <property type="protein sequence ID" value="KAL2730091.1"/>
    <property type="molecule type" value="Genomic_DNA"/>
</dbReference>
<comment type="caution">
    <text evidence="1">The sequence shown here is derived from an EMBL/GenBank/DDBJ whole genome shotgun (WGS) entry which is preliminary data.</text>
</comment>
<keyword evidence="2" id="KW-1185">Reference proteome</keyword>
<gene>
    <name evidence="1" type="ORF">V1477_015902</name>
</gene>
<sequence length="90" mass="10173">MDNSGDDLCSCNHNPRFKDQIWIYDSLRCSREGNIPNDVASLVYCEVIISGAMRMLVASLPPFVSSSQRHVGFAVRRYITKVSSSLLNYR</sequence>
<accession>A0ABD2BBH6</accession>
<reference evidence="1 2" key="1">
    <citation type="journal article" date="2024" name="Ann. Entomol. Soc. Am.">
        <title>Genomic analyses of the southern and eastern yellowjacket wasps (Hymenoptera: Vespidae) reveal evolutionary signatures of social life.</title>
        <authorList>
            <person name="Catto M.A."/>
            <person name="Caine P.B."/>
            <person name="Orr S.E."/>
            <person name="Hunt B.G."/>
            <person name="Goodisman M.A.D."/>
        </authorList>
    </citation>
    <scope>NUCLEOTIDE SEQUENCE [LARGE SCALE GENOMIC DNA]</scope>
    <source>
        <strain evidence="1">232</strain>
        <tissue evidence="1">Head and thorax</tissue>
    </source>
</reference>
<name>A0ABD2BBH6_VESMC</name>